<feature type="region of interest" description="Disordered" evidence="1">
    <location>
        <begin position="158"/>
        <end position="213"/>
    </location>
</feature>
<accession>A0A927ICW9</accession>
<evidence type="ECO:0000256" key="1">
    <source>
        <dbReference type="SAM" id="MobiDB-lite"/>
    </source>
</evidence>
<evidence type="ECO:0000313" key="3">
    <source>
        <dbReference type="EMBL" id="MBD3932069.1"/>
    </source>
</evidence>
<feature type="transmembrane region" description="Helical" evidence="2">
    <location>
        <begin position="42"/>
        <end position="63"/>
    </location>
</feature>
<gene>
    <name evidence="3" type="ORF">IF129_10945</name>
</gene>
<keyword evidence="2" id="KW-1133">Transmembrane helix</keyword>
<dbReference type="RefSeq" id="WP_191209368.1">
    <property type="nucleotide sequence ID" value="NZ_BAABKL010000050.1"/>
</dbReference>
<reference evidence="3" key="1">
    <citation type="submission" date="2020-09" db="EMBL/GenBank/DDBJ databases">
        <title>Secondary metabolite and genome analysis of marine Streptomyces chumphonensis KK1-2T.</title>
        <authorList>
            <person name="Phongsopitanun W."/>
            <person name="Kanchanasin P."/>
            <person name="Pittayakhajonwut P."/>
            <person name="Suwanborirux K."/>
            <person name="Tanasupawat S."/>
        </authorList>
    </citation>
    <scope>NUCLEOTIDE SEQUENCE</scope>
    <source>
        <strain evidence="3">KK1-2</strain>
    </source>
</reference>
<dbReference type="AlphaFoldDB" id="A0A927ICW9"/>
<evidence type="ECO:0000256" key="2">
    <source>
        <dbReference type="SAM" id="Phobius"/>
    </source>
</evidence>
<protein>
    <submittedName>
        <fullName evidence="3">Uncharacterized protein</fullName>
    </submittedName>
</protein>
<evidence type="ECO:0000313" key="4">
    <source>
        <dbReference type="Proteomes" id="UP000632289"/>
    </source>
</evidence>
<feature type="compositionally biased region" description="Basic and acidic residues" evidence="1">
    <location>
        <begin position="170"/>
        <end position="184"/>
    </location>
</feature>
<feature type="transmembrane region" description="Helical" evidence="2">
    <location>
        <begin position="75"/>
        <end position="93"/>
    </location>
</feature>
<keyword evidence="2" id="KW-0472">Membrane</keyword>
<keyword evidence="2" id="KW-0812">Transmembrane</keyword>
<proteinExistence type="predicted"/>
<keyword evidence="4" id="KW-1185">Reference proteome</keyword>
<name>A0A927ICW9_9ACTN</name>
<organism evidence="3 4">
    <name type="scientific">Streptomyces chumphonensis</name>
    <dbReference type="NCBI Taxonomy" id="1214925"/>
    <lineage>
        <taxon>Bacteria</taxon>
        <taxon>Bacillati</taxon>
        <taxon>Actinomycetota</taxon>
        <taxon>Actinomycetes</taxon>
        <taxon>Kitasatosporales</taxon>
        <taxon>Streptomycetaceae</taxon>
        <taxon>Streptomyces</taxon>
    </lineage>
</organism>
<dbReference type="Proteomes" id="UP000632289">
    <property type="component" value="Unassembled WGS sequence"/>
</dbReference>
<comment type="caution">
    <text evidence="3">The sequence shown here is derived from an EMBL/GenBank/DDBJ whole genome shotgun (WGS) entry which is preliminary data.</text>
</comment>
<dbReference type="EMBL" id="JACXYU010000004">
    <property type="protein sequence ID" value="MBD3932069.1"/>
    <property type="molecule type" value="Genomic_DNA"/>
</dbReference>
<sequence length="213" mass="23409">MEDERITLRDYTEAFKVKKALRRVGKANVPLKEGLFVDDIKVFGITLVVWLLTYTMVLAPPIRAAAAFLGTSPPVGLPYLLILFTPPLVAAMASRRPVRHNLGIFGLVRALWRDLLDDPVHRRGVPVRKGHGAPRHHVTVWRACPDVLPKLASRLPLPNGYSRGATPVRTPEETRAGVRAEHPADPPTGPAAAPGARDRRAPAEDFLITARRA</sequence>